<protein>
    <submittedName>
        <fullName evidence="1">Uncharacterized protein</fullName>
    </submittedName>
</protein>
<accession>A0AAN7IF81</accession>
<reference evidence="1 2" key="1">
    <citation type="journal article" date="2023" name="G3 (Bethesda)">
        <title>A haplotype-resolved chromosome-scale genome for Quercus rubra L. provides insights into the genetics of adaptive traits for red oak species.</title>
        <authorList>
            <person name="Kapoor B."/>
            <person name="Jenkins J."/>
            <person name="Schmutz J."/>
            <person name="Zhebentyayeva T."/>
            <person name="Kuelheim C."/>
            <person name="Coggeshall M."/>
            <person name="Heim C."/>
            <person name="Lasky J.R."/>
            <person name="Leites L."/>
            <person name="Islam-Faridi N."/>
            <person name="Romero-Severson J."/>
            <person name="DeLeo V.L."/>
            <person name="Lucas S.M."/>
            <person name="Lazic D."/>
            <person name="Gailing O."/>
            <person name="Carlson J."/>
            <person name="Staton M."/>
        </authorList>
    </citation>
    <scope>NUCLEOTIDE SEQUENCE [LARGE SCALE GENOMIC DNA]</scope>
    <source>
        <strain evidence="1">Pseudo-F2</strain>
    </source>
</reference>
<dbReference type="AlphaFoldDB" id="A0AAN7IF81"/>
<comment type="caution">
    <text evidence="1">The sequence shown here is derived from an EMBL/GenBank/DDBJ whole genome shotgun (WGS) entry which is preliminary data.</text>
</comment>
<dbReference type="EMBL" id="JAXUIC010000009">
    <property type="protein sequence ID" value="KAK4573029.1"/>
    <property type="molecule type" value="Genomic_DNA"/>
</dbReference>
<name>A0AAN7IF81_QUERU</name>
<dbReference type="Proteomes" id="UP001324115">
    <property type="component" value="Unassembled WGS sequence"/>
</dbReference>
<evidence type="ECO:0000313" key="2">
    <source>
        <dbReference type="Proteomes" id="UP001324115"/>
    </source>
</evidence>
<evidence type="ECO:0000313" key="1">
    <source>
        <dbReference type="EMBL" id="KAK4573029.1"/>
    </source>
</evidence>
<gene>
    <name evidence="1" type="ORF">RGQ29_031126</name>
</gene>
<organism evidence="1 2">
    <name type="scientific">Quercus rubra</name>
    <name type="common">Northern red oak</name>
    <name type="synonym">Quercus borealis</name>
    <dbReference type="NCBI Taxonomy" id="3512"/>
    <lineage>
        <taxon>Eukaryota</taxon>
        <taxon>Viridiplantae</taxon>
        <taxon>Streptophyta</taxon>
        <taxon>Embryophyta</taxon>
        <taxon>Tracheophyta</taxon>
        <taxon>Spermatophyta</taxon>
        <taxon>Magnoliopsida</taxon>
        <taxon>eudicotyledons</taxon>
        <taxon>Gunneridae</taxon>
        <taxon>Pentapetalae</taxon>
        <taxon>rosids</taxon>
        <taxon>fabids</taxon>
        <taxon>Fagales</taxon>
        <taxon>Fagaceae</taxon>
        <taxon>Quercus</taxon>
    </lineage>
</organism>
<sequence length="107" mass="12408">MDYHSFKGISFRAAICKLAWWVAVYYLWQQGNAIIHSRKIKTEEQNVEDIKRDISKAEWRAKVEQLTRSLTEYCVVNGALTLLLCVKSHFRLSVLAAVMLRIYCVVA</sequence>
<proteinExistence type="predicted"/>
<keyword evidence="2" id="KW-1185">Reference proteome</keyword>